<dbReference type="Proteomes" id="UP000199513">
    <property type="component" value="Unassembled WGS sequence"/>
</dbReference>
<sequence length="309" mass="35772">MMPSKRVIAISPQECWTKLMKVARRIEEGASNIPFPSKEMLKVRLFSVLEKDYEYKRYDAIRKKINLLQIDERKRSKLSKVSDVDLIKTIKEDIYDYLPVEIDTIEANFTGKADNARNRFKNFIAIVYGNSESFDEYYRKKSIPPSGLEGEWVAIVRSHNGEELYLSEIEINKVANQANDYEVEMRGRNSFVGTATYRGTCLQMIFDNNKKILLLSFYVSLTENPMVLQGTFSGISSKGFPIAGRELLVRPVLLPNIEVPQAFSLKGEKSEKTWEILPTALKNVFHDFDKCYMITNPVHINHYDWRDLE</sequence>
<proteinExistence type="predicted"/>
<protein>
    <submittedName>
        <fullName evidence="1">Uncharacterized protein</fullName>
    </submittedName>
</protein>
<reference evidence="1 2" key="1">
    <citation type="submission" date="2016-10" db="EMBL/GenBank/DDBJ databases">
        <authorList>
            <person name="de Groot N.N."/>
        </authorList>
    </citation>
    <scope>NUCLEOTIDE SEQUENCE [LARGE SCALE GENOMIC DNA]</scope>
    <source>
        <strain>GEY</strain>
        <strain evidence="2">DSM 9560</strain>
    </source>
</reference>
<dbReference type="RefSeq" id="WP_143090775.1">
    <property type="nucleotide sequence ID" value="NZ_FONY01000003.1"/>
</dbReference>
<name>A0A1I2BTV7_9BACT</name>
<accession>A0A1I2BTV7</accession>
<organism evidence="1 2">
    <name type="scientific">Thermoflexibacter ruber</name>
    <dbReference type="NCBI Taxonomy" id="1003"/>
    <lineage>
        <taxon>Bacteria</taxon>
        <taxon>Pseudomonadati</taxon>
        <taxon>Bacteroidota</taxon>
        <taxon>Cytophagia</taxon>
        <taxon>Cytophagales</taxon>
        <taxon>Thermoflexibacteraceae</taxon>
        <taxon>Thermoflexibacter</taxon>
    </lineage>
</organism>
<dbReference type="EMBL" id="FONY01000003">
    <property type="protein sequence ID" value="SFE59529.1"/>
    <property type="molecule type" value="Genomic_DNA"/>
</dbReference>
<keyword evidence="2" id="KW-1185">Reference proteome</keyword>
<gene>
    <name evidence="1" type="ORF">SAMN04488541_1003153</name>
</gene>
<dbReference type="AlphaFoldDB" id="A0A1I2BTV7"/>
<evidence type="ECO:0000313" key="2">
    <source>
        <dbReference type="Proteomes" id="UP000199513"/>
    </source>
</evidence>
<evidence type="ECO:0000313" key="1">
    <source>
        <dbReference type="EMBL" id="SFE59529.1"/>
    </source>
</evidence>
<dbReference type="OrthoDB" id="979072at2"/>